<keyword evidence="4 8" id="KW-0853">WD repeat</keyword>
<dbReference type="InterPro" id="IPR019775">
    <property type="entry name" value="WD40_repeat_CS"/>
</dbReference>
<evidence type="ECO:0000313" key="11">
    <source>
        <dbReference type="Proteomes" id="UP001161247"/>
    </source>
</evidence>
<dbReference type="GO" id="GO:0003677">
    <property type="term" value="F:DNA binding"/>
    <property type="evidence" value="ECO:0007669"/>
    <property type="project" value="UniProtKB-KW"/>
</dbReference>
<comment type="similarity">
    <text evidence="2">Belongs to the WD repeat DDB2/WDR76 family.</text>
</comment>
<dbReference type="SUPFAM" id="SSF50978">
    <property type="entry name" value="WD40 repeat-like"/>
    <property type="match status" value="1"/>
</dbReference>
<feature type="region of interest" description="Disordered" evidence="9">
    <location>
        <begin position="30"/>
        <end position="125"/>
    </location>
</feature>
<feature type="compositionally biased region" description="Polar residues" evidence="9">
    <location>
        <begin position="92"/>
        <end position="106"/>
    </location>
</feature>
<evidence type="ECO:0000256" key="9">
    <source>
        <dbReference type="SAM" id="MobiDB-lite"/>
    </source>
</evidence>
<evidence type="ECO:0000256" key="4">
    <source>
        <dbReference type="ARBA" id="ARBA00022574"/>
    </source>
</evidence>
<evidence type="ECO:0000256" key="7">
    <source>
        <dbReference type="ARBA" id="ARBA00023125"/>
    </source>
</evidence>
<protein>
    <recommendedName>
        <fullName evidence="3">WD repeat-containing protein 76</fullName>
    </recommendedName>
</protein>
<proteinExistence type="inferred from homology"/>
<keyword evidence="11" id="KW-1185">Reference proteome</keyword>
<dbReference type="PANTHER" id="PTHR14773:SF0">
    <property type="entry name" value="WD REPEAT-CONTAINING PROTEIN 76"/>
    <property type="match status" value="1"/>
</dbReference>
<evidence type="ECO:0000256" key="2">
    <source>
        <dbReference type="ARBA" id="ARBA00005434"/>
    </source>
</evidence>
<gene>
    <name evidence="10" type="ORF">OLC1_LOCUS9064</name>
</gene>
<dbReference type="Proteomes" id="UP001161247">
    <property type="component" value="Chromosome 3"/>
</dbReference>
<dbReference type="PROSITE" id="PS00678">
    <property type="entry name" value="WD_REPEATS_1"/>
    <property type="match status" value="1"/>
</dbReference>
<dbReference type="InterPro" id="IPR015943">
    <property type="entry name" value="WD40/YVTN_repeat-like_dom_sf"/>
</dbReference>
<accession>A0AAV1CUA3</accession>
<dbReference type="GO" id="GO:0005634">
    <property type="term" value="C:nucleus"/>
    <property type="evidence" value="ECO:0007669"/>
    <property type="project" value="TreeGrafter"/>
</dbReference>
<dbReference type="PANTHER" id="PTHR14773">
    <property type="entry name" value="WD REPEAT-CONTAINING PROTEIN 76"/>
    <property type="match status" value="1"/>
</dbReference>
<keyword evidence="6" id="KW-0227">DNA damage</keyword>
<feature type="repeat" description="WD" evidence="8">
    <location>
        <begin position="329"/>
        <end position="365"/>
    </location>
</feature>
<evidence type="ECO:0000313" key="10">
    <source>
        <dbReference type="EMBL" id="CAI9098960.1"/>
    </source>
</evidence>
<organism evidence="10 11">
    <name type="scientific">Oldenlandia corymbosa var. corymbosa</name>
    <dbReference type="NCBI Taxonomy" id="529605"/>
    <lineage>
        <taxon>Eukaryota</taxon>
        <taxon>Viridiplantae</taxon>
        <taxon>Streptophyta</taxon>
        <taxon>Embryophyta</taxon>
        <taxon>Tracheophyta</taxon>
        <taxon>Spermatophyta</taxon>
        <taxon>Magnoliopsida</taxon>
        <taxon>eudicotyledons</taxon>
        <taxon>Gunneridae</taxon>
        <taxon>Pentapetalae</taxon>
        <taxon>asterids</taxon>
        <taxon>lamiids</taxon>
        <taxon>Gentianales</taxon>
        <taxon>Rubiaceae</taxon>
        <taxon>Rubioideae</taxon>
        <taxon>Spermacoceae</taxon>
        <taxon>Hedyotis-Oldenlandia complex</taxon>
        <taxon>Oldenlandia</taxon>
    </lineage>
</organism>
<evidence type="ECO:0000256" key="8">
    <source>
        <dbReference type="PROSITE-ProRule" id="PRU00221"/>
    </source>
</evidence>
<sequence length="502" mass="55961">MAPKKMTEYERKRLENIKRNEEMLAALKVHSKLSQLSEATKRQKAQTKSYKISPSKKQKTETPIILRRSLRTRGVAPDADTAGGLKDDFNENQKSMSKKNPSSDSDSAVVKRASEKGPITMTDAYRTEASDRKLIQAIWHCSRESGTNGGNEGPEVSSDVIRRKEENEGLGDPKSWKKVWGSIDVEAMNLEPENVARIVPGRILNVKFLPTRDARIVVVGNKFGDIGFWNVDADDEETEGIYLYHPHPAPVSGIVVNPFSLTKMFTSCYNGFIRMLDFEKELFDLVYASEHAIYSMSQKSDDPKSIYFCEGSGGLSLWDMRTGKLSHSWDLHHSRINSIDFNSCDTNIMATSSTDGSACIWDLRTIGANGPSSLKIINHERAVHSAYFSPSGKFLATTSADDIVGLLSGDNYEKMTMVYHNNQTGRWISSFRGIWGWDDSHVFIGNMRRGVDVISTAGKDVVTTLQSENMTAIPCRFDAHPFEVGLLASATSGGQVYIWRPC</sequence>
<dbReference type="SMART" id="SM00320">
    <property type="entry name" value="WD40"/>
    <property type="match status" value="4"/>
</dbReference>
<evidence type="ECO:0000256" key="5">
    <source>
        <dbReference type="ARBA" id="ARBA00022737"/>
    </source>
</evidence>
<dbReference type="Pfam" id="PF00400">
    <property type="entry name" value="WD40"/>
    <property type="match status" value="2"/>
</dbReference>
<dbReference type="InterPro" id="IPR050853">
    <property type="entry name" value="WD_repeat_DNA-damage-binding"/>
</dbReference>
<dbReference type="GO" id="GO:0006974">
    <property type="term" value="P:DNA damage response"/>
    <property type="evidence" value="ECO:0007669"/>
    <property type="project" value="UniProtKB-KW"/>
</dbReference>
<dbReference type="EMBL" id="OX459120">
    <property type="protein sequence ID" value="CAI9098960.1"/>
    <property type="molecule type" value="Genomic_DNA"/>
</dbReference>
<dbReference type="Gene3D" id="2.130.10.10">
    <property type="entry name" value="YVTN repeat-like/Quinoprotein amine dehydrogenase"/>
    <property type="match status" value="1"/>
</dbReference>
<evidence type="ECO:0000256" key="3">
    <source>
        <dbReference type="ARBA" id="ARBA00021234"/>
    </source>
</evidence>
<keyword evidence="7" id="KW-0238">DNA-binding</keyword>
<dbReference type="PROSITE" id="PS50082">
    <property type="entry name" value="WD_REPEATS_2"/>
    <property type="match status" value="1"/>
</dbReference>
<keyword evidence="5" id="KW-0677">Repeat</keyword>
<evidence type="ECO:0000256" key="6">
    <source>
        <dbReference type="ARBA" id="ARBA00022763"/>
    </source>
</evidence>
<reference evidence="10" key="1">
    <citation type="submission" date="2023-03" db="EMBL/GenBank/DDBJ databases">
        <authorList>
            <person name="Julca I."/>
        </authorList>
    </citation>
    <scope>NUCLEOTIDE SEQUENCE</scope>
</reference>
<dbReference type="GO" id="GO:2000001">
    <property type="term" value="P:regulation of DNA damage checkpoint"/>
    <property type="evidence" value="ECO:0007669"/>
    <property type="project" value="TreeGrafter"/>
</dbReference>
<dbReference type="InterPro" id="IPR036322">
    <property type="entry name" value="WD40_repeat_dom_sf"/>
</dbReference>
<dbReference type="InterPro" id="IPR001680">
    <property type="entry name" value="WD40_rpt"/>
</dbReference>
<dbReference type="FunFam" id="2.130.10.10:FF:000180">
    <property type="entry name" value="WD repeat-containing protein 76"/>
    <property type="match status" value="1"/>
</dbReference>
<dbReference type="AlphaFoldDB" id="A0AAV1CUA3"/>
<comment type="function">
    <text evidence="1">Specifically binds 5-hydroxymethylcytosine (5hmC), suggesting that it acts as a specific reader of 5hmC.</text>
</comment>
<evidence type="ECO:0000256" key="1">
    <source>
        <dbReference type="ARBA" id="ARBA00002530"/>
    </source>
</evidence>
<name>A0AAV1CUA3_OLDCO</name>